<evidence type="ECO:0000256" key="9">
    <source>
        <dbReference type="SAM" id="Phobius"/>
    </source>
</evidence>
<dbReference type="SMART" id="SM00177">
    <property type="entry name" value="ARF"/>
    <property type="match status" value="1"/>
</dbReference>
<dbReference type="Pfam" id="PF00025">
    <property type="entry name" value="Arf"/>
    <property type="match status" value="1"/>
</dbReference>
<feature type="transmembrane region" description="Helical" evidence="9">
    <location>
        <begin position="105"/>
        <end position="122"/>
    </location>
</feature>
<dbReference type="SMART" id="SM00175">
    <property type="entry name" value="RAB"/>
    <property type="match status" value="1"/>
</dbReference>
<evidence type="ECO:0000256" key="5">
    <source>
        <dbReference type="ARBA" id="ARBA00023134"/>
    </source>
</evidence>
<dbReference type="InterPro" id="IPR024156">
    <property type="entry name" value="Small_GTPase_ARF"/>
</dbReference>
<keyword evidence="8" id="KW-0479">Metal-binding</keyword>
<gene>
    <name evidence="10" type="ORF">MENT_LOCUS5330</name>
</gene>
<evidence type="ECO:0000256" key="7">
    <source>
        <dbReference type="PIRSR" id="PIRSR606689-1"/>
    </source>
</evidence>
<reference evidence="10 11" key="1">
    <citation type="submission" date="2020-08" db="EMBL/GenBank/DDBJ databases">
        <authorList>
            <person name="Koutsovoulos G."/>
            <person name="Danchin GJ E."/>
        </authorList>
    </citation>
    <scope>NUCLEOTIDE SEQUENCE [LARGE SCALE GENOMIC DNA]</scope>
</reference>
<feature type="binding site" evidence="8">
    <location>
        <position position="266"/>
    </location>
    <ligand>
        <name>Mg(2+)</name>
        <dbReference type="ChEBI" id="CHEBI:18420"/>
    </ligand>
</feature>
<feature type="transmembrane region" description="Helical" evidence="9">
    <location>
        <begin position="142"/>
        <end position="164"/>
    </location>
</feature>
<evidence type="ECO:0000256" key="1">
    <source>
        <dbReference type="ARBA" id="ARBA00010290"/>
    </source>
</evidence>
<dbReference type="PANTHER" id="PTHR11711">
    <property type="entry name" value="ADP RIBOSYLATION FACTOR-RELATED"/>
    <property type="match status" value="1"/>
</dbReference>
<dbReference type="FunFam" id="3.40.50.300:FF:000412">
    <property type="entry name" value="ADP-ribosylation factor 1"/>
    <property type="match status" value="1"/>
</dbReference>
<dbReference type="GO" id="GO:0005525">
    <property type="term" value="F:GTP binding"/>
    <property type="evidence" value="ECO:0007669"/>
    <property type="project" value="UniProtKB-KW"/>
</dbReference>
<evidence type="ECO:0000313" key="10">
    <source>
        <dbReference type="EMBL" id="CAD2137139.1"/>
    </source>
</evidence>
<feature type="binding site" evidence="7">
    <location>
        <position position="305"/>
    </location>
    <ligand>
        <name>GTP</name>
        <dbReference type="ChEBI" id="CHEBI:37565"/>
    </ligand>
</feature>
<dbReference type="SMART" id="SM00178">
    <property type="entry name" value="SAR"/>
    <property type="match status" value="1"/>
</dbReference>
<dbReference type="PROSITE" id="PS51417">
    <property type="entry name" value="ARF"/>
    <property type="match status" value="1"/>
</dbReference>
<comment type="caution">
    <text evidence="10">The sequence shown here is derived from an EMBL/GenBank/DDBJ whole genome shotgun (WGS) entry which is preliminary data.</text>
</comment>
<dbReference type="GO" id="GO:0030010">
    <property type="term" value="P:establishment of cell polarity"/>
    <property type="evidence" value="ECO:0007669"/>
    <property type="project" value="UniProtKB-ARBA"/>
</dbReference>
<dbReference type="PRINTS" id="PR00328">
    <property type="entry name" value="SAR1GTPBP"/>
</dbReference>
<evidence type="ECO:0000256" key="3">
    <source>
        <dbReference type="ARBA" id="ARBA00022707"/>
    </source>
</evidence>
<dbReference type="GO" id="GO:0003924">
    <property type="term" value="F:GTPase activity"/>
    <property type="evidence" value="ECO:0007669"/>
    <property type="project" value="InterPro"/>
</dbReference>
<dbReference type="InterPro" id="IPR006689">
    <property type="entry name" value="Small_GTPase_ARF/SAR"/>
</dbReference>
<evidence type="ECO:0000313" key="11">
    <source>
        <dbReference type="Proteomes" id="UP000580250"/>
    </source>
</evidence>
<protein>
    <recommendedName>
        <fullName evidence="2">ADP-ribosylation factor 6</fullName>
    </recommendedName>
</protein>
<keyword evidence="9" id="KW-1133">Transmembrane helix</keyword>
<evidence type="ECO:0000256" key="4">
    <source>
        <dbReference type="ARBA" id="ARBA00022741"/>
    </source>
</evidence>
<dbReference type="AlphaFoldDB" id="A0A6V7TWF2"/>
<dbReference type="NCBIfam" id="TIGR00231">
    <property type="entry name" value="small_GTP"/>
    <property type="match status" value="1"/>
</dbReference>
<keyword evidence="5 7" id="KW-0342">GTP-binding</keyword>
<accession>A0A6V7TWF2</accession>
<dbReference type="InterPro" id="IPR041838">
    <property type="entry name" value="Arf6"/>
</dbReference>
<feature type="binding site" evidence="7">
    <location>
        <begin position="259"/>
        <end position="266"/>
    </location>
    <ligand>
        <name>GTP</name>
        <dbReference type="ChEBI" id="CHEBI:37565"/>
    </ligand>
</feature>
<comment type="similarity">
    <text evidence="1">Belongs to the small GTPase superfamily. Arf family.</text>
</comment>
<evidence type="ECO:0000256" key="6">
    <source>
        <dbReference type="ARBA" id="ARBA00023288"/>
    </source>
</evidence>
<dbReference type="InterPro" id="IPR027417">
    <property type="entry name" value="P-loop_NTPase"/>
</dbReference>
<evidence type="ECO:0000256" key="8">
    <source>
        <dbReference type="PIRSR" id="PIRSR606689-2"/>
    </source>
</evidence>
<dbReference type="Proteomes" id="UP000580250">
    <property type="component" value="Unassembled WGS sequence"/>
</dbReference>
<keyword evidence="8" id="KW-0460">Magnesium</keyword>
<name>A0A6V7TWF2_MELEN</name>
<keyword evidence="3" id="KW-0519">Myristate</keyword>
<dbReference type="OrthoDB" id="5840914at2759"/>
<sequence length="426" mass="49135">MLKYLLKNNYCRSKTLHICHSYFSIQNVNRTISRTLKSVASNPLQIVNFCVLRCYRGFLRIRALYAHSAFFDQDVVNFFYQKDKVNPKEWCIAYNSPLSNLFSNCFRFIFCFIIVVTTHMFFDYKKNGKFTDEFSVKLHRDMLLLGIFGYVIVFATFVSLLILLKLNSLNISRIYLNRNDPNKLLLRANRFILLRPLTHLNRKDVHLRYNFDDNRIVELLRIFLHGSAKFGHLGNYGLAMGKILTKLFGKRELRVLMLGLDAAGKTSILYKLKLGQSIKSLPTVGFNVETVTYKNIKFSVWDVGGQEKIRPLWRHYYVGTQALIFVVDSADVDRIDEARHELHKIVNDREMREAAILIFANKQDLPGALQPTELQERLGLGRLHSRNWYVQPSCAIGGSGLFEGLTWLASNSTVNENTFCGGICPC</sequence>
<evidence type="ECO:0000256" key="2">
    <source>
        <dbReference type="ARBA" id="ARBA00017741"/>
    </source>
</evidence>
<feature type="binding site" evidence="7">
    <location>
        <begin position="361"/>
        <end position="364"/>
    </location>
    <ligand>
        <name>GTP</name>
        <dbReference type="ChEBI" id="CHEBI:37565"/>
    </ligand>
</feature>
<dbReference type="Gene3D" id="3.40.50.300">
    <property type="entry name" value="P-loop containing nucleotide triphosphate hydrolases"/>
    <property type="match status" value="1"/>
</dbReference>
<dbReference type="GO" id="GO:0046872">
    <property type="term" value="F:metal ion binding"/>
    <property type="evidence" value="ECO:0007669"/>
    <property type="project" value="UniProtKB-KW"/>
</dbReference>
<keyword evidence="6" id="KW-0449">Lipoprotein</keyword>
<organism evidence="10 11">
    <name type="scientific">Meloidogyne enterolobii</name>
    <name type="common">Root-knot nematode worm</name>
    <name type="synonym">Meloidogyne mayaguensis</name>
    <dbReference type="NCBI Taxonomy" id="390850"/>
    <lineage>
        <taxon>Eukaryota</taxon>
        <taxon>Metazoa</taxon>
        <taxon>Ecdysozoa</taxon>
        <taxon>Nematoda</taxon>
        <taxon>Chromadorea</taxon>
        <taxon>Rhabditida</taxon>
        <taxon>Tylenchina</taxon>
        <taxon>Tylenchomorpha</taxon>
        <taxon>Tylenchoidea</taxon>
        <taxon>Meloidogynidae</taxon>
        <taxon>Meloidogyninae</taxon>
        <taxon>Meloidogyne</taxon>
    </lineage>
</organism>
<dbReference type="SUPFAM" id="SSF52540">
    <property type="entry name" value="P-loop containing nucleoside triphosphate hydrolases"/>
    <property type="match status" value="1"/>
</dbReference>
<dbReference type="CDD" id="cd04149">
    <property type="entry name" value="Arf6"/>
    <property type="match status" value="1"/>
</dbReference>
<keyword evidence="9" id="KW-0472">Membrane</keyword>
<dbReference type="InterPro" id="IPR005225">
    <property type="entry name" value="Small_GTP-bd"/>
</dbReference>
<proteinExistence type="inferred from homology"/>
<keyword evidence="9" id="KW-0812">Transmembrane</keyword>
<keyword evidence="4 7" id="KW-0547">Nucleotide-binding</keyword>
<feature type="binding site" evidence="8">
    <location>
        <position position="283"/>
    </location>
    <ligand>
        <name>Mg(2+)</name>
        <dbReference type="ChEBI" id="CHEBI:18420"/>
    </ligand>
</feature>
<dbReference type="EMBL" id="CAJEWN010000019">
    <property type="protein sequence ID" value="CAD2137139.1"/>
    <property type="molecule type" value="Genomic_DNA"/>
</dbReference>